<dbReference type="SUPFAM" id="SSF53335">
    <property type="entry name" value="S-adenosyl-L-methionine-dependent methyltransferases"/>
    <property type="match status" value="1"/>
</dbReference>
<gene>
    <name evidence="2" type="ORF">NMK_0482</name>
</gene>
<proteinExistence type="predicted"/>
<dbReference type="Pfam" id="PF08241">
    <property type="entry name" value="Methyltransf_11"/>
    <property type="match status" value="1"/>
</dbReference>
<keyword evidence="3" id="KW-1185">Reference proteome</keyword>
<accession>A0A2R5F3U3</accession>
<reference evidence="2 3" key="1">
    <citation type="journal article" date="2018" name="Environ. Microbiol.">
        <title>Isolation and genomic characterization of Novimethylophilus kurashikiensis gen. nov. sp. nov., a new lanthanide-dependent methylotrophic species of Methylophilaceae.</title>
        <authorList>
            <person name="Lv H."/>
            <person name="Sahin N."/>
            <person name="Tani A."/>
        </authorList>
    </citation>
    <scope>NUCLEOTIDE SEQUENCE [LARGE SCALE GENOMIC DNA]</scope>
    <source>
        <strain evidence="2 3">La2-4</strain>
    </source>
</reference>
<evidence type="ECO:0000259" key="1">
    <source>
        <dbReference type="Pfam" id="PF08241"/>
    </source>
</evidence>
<evidence type="ECO:0000313" key="2">
    <source>
        <dbReference type="EMBL" id="GBG12945.1"/>
    </source>
</evidence>
<comment type="caution">
    <text evidence="2">The sequence shown here is derived from an EMBL/GenBank/DDBJ whole genome shotgun (WGS) entry which is preliminary data.</text>
</comment>
<evidence type="ECO:0000313" key="3">
    <source>
        <dbReference type="Proteomes" id="UP000245081"/>
    </source>
</evidence>
<dbReference type="InterPro" id="IPR013216">
    <property type="entry name" value="Methyltransf_11"/>
</dbReference>
<protein>
    <recommendedName>
        <fullName evidence="1">Methyltransferase type 11 domain-containing protein</fullName>
    </recommendedName>
</protein>
<dbReference type="AlphaFoldDB" id="A0A2R5F3U3"/>
<dbReference type="Proteomes" id="UP000245081">
    <property type="component" value="Unassembled WGS sequence"/>
</dbReference>
<dbReference type="InterPro" id="IPR029063">
    <property type="entry name" value="SAM-dependent_MTases_sf"/>
</dbReference>
<feature type="domain" description="Methyltransferase type 11" evidence="1">
    <location>
        <begin position="54"/>
        <end position="102"/>
    </location>
</feature>
<sequence length="227" mass="25942">MGDYVLSCEQKLFDSAVVNIFGFNAVQLGLPNIDLLRNSRIPYRISAGVQSGALCCDFDRLPLASHSIDLMLLPHVLEFAQNPHQTLRDAVRALVPEGHLIISGFNPVSLWGLRYLFGKHEDLPWNGKFISLMRMKDWLALLDLEVVAGRMACYAPPLRNQKWLAKFDWMNRAGDRWWPMMGGTYFLVAKKRVAGMRLIRPQWGSRSIAQVLVPRPTQKEFHKTTHE</sequence>
<dbReference type="GO" id="GO:0008757">
    <property type="term" value="F:S-adenosylmethionine-dependent methyltransferase activity"/>
    <property type="evidence" value="ECO:0007669"/>
    <property type="project" value="InterPro"/>
</dbReference>
<dbReference type="EMBL" id="BDOQ01000002">
    <property type="protein sequence ID" value="GBG12945.1"/>
    <property type="molecule type" value="Genomic_DNA"/>
</dbReference>
<name>A0A2R5F3U3_9PROT</name>
<dbReference type="Gene3D" id="3.40.50.150">
    <property type="entry name" value="Vaccinia Virus protein VP39"/>
    <property type="match status" value="1"/>
</dbReference>
<organism evidence="2 3">
    <name type="scientific">Novimethylophilus kurashikiensis</name>
    <dbReference type="NCBI Taxonomy" id="1825523"/>
    <lineage>
        <taxon>Bacteria</taxon>
        <taxon>Pseudomonadati</taxon>
        <taxon>Pseudomonadota</taxon>
        <taxon>Betaproteobacteria</taxon>
        <taxon>Nitrosomonadales</taxon>
        <taxon>Methylophilaceae</taxon>
        <taxon>Novimethylophilus</taxon>
    </lineage>
</organism>